<evidence type="ECO:0000313" key="10">
    <source>
        <dbReference type="Proteomes" id="UP000620124"/>
    </source>
</evidence>
<dbReference type="SMART" id="SM00679">
    <property type="entry name" value="CTNS"/>
    <property type="match status" value="2"/>
</dbReference>
<proteinExistence type="inferred from homology"/>
<dbReference type="FunFam" id="1.20.1280.290:FF:000009">
    <property type="entry name" value="PQ loop repeat family protein"/>
    <property type="match status" value="1"/>
</dbReference>
<evidence type="ECO:0000256" key="8">
    <source>
        <dbReference type="SAM" id="Phobius"/>
    </source>
</evidence>
<evidence type="ECO:0000313" key="9">
    <source>
        <dbReference type="EMBL" id="KAF7338208.1"/>
    </source>
</evidence>
<dbReference type="InterPro" id="IPR051415">
    <property type="entry name" value="LAAT-1"/>
</dbReference>
<dbReference type="Gene3D" id="1.20.1280.290">
    <property type="match status" value="2"/>
</dbReference>
<comment type="subcellular location">
    <subcellularLocation>
        <location evidence="1">Membrane</location>
        <topology evidence="1">Multi-pass membrane protein</topology>
    </subcellularLocation>
</comment>
<feature type="transmembrane region" description="Helical" evidence="8">
    <location>
        <begin position="421"/>
        <end position="444"/>
    </location>
</feature>
<name>A0A8H6XBF8_9AGAR</name>
<sequence length="491" mass="53243">MSPSLSDLLGYSSIACWLGAQFPQVVKNAKLKSCEGLALPFLANWFLGDASNLLGCILTRQLPFQVIISFLSYPYRRPISSLSTSSSLASTSTTRVSSLLRRRSADLGGGQCLPIDIIAPSLLSPRTSRPPPPPAAQQHHEGRSSVDRPSGSRVSDDDSAFAAMADSFHSEGARSPTRKRVSWSTERYGKRGGSVGRAPLSRSAFLPPTRLTPADDSVDRGRSLQRDADAEGAAPSDANAQAGGSNRRSSRASRRGASLVFLSLFALFGVGTWTGGRSSILPSRLGHVLTAPVSYVPASPPTANAGVPLEMMNQEQRIHFARAVPEDIPSKEPHHDPIPSDPSMDERVLGRIFAWLCTTLYLTSRLPQIWKNYVRKSVEGLSMYLFIFAFLGNSFYVASILTSERVFQPPPASNEFLRESLPYLLGSGGTLMFDVTIVGQSWIYRPRPRRHGRSRTHGMAEEEGGLMAGDVLAHEQQPPTRGRARAATPSA</sequence>
<accession>A0A8H6XBF8</accession>
<feature type="region of interest" description="Disordered" evidence="7">
    <location>
        <begin position="448"/>
        <end position="491"/>
    </location>
</feature>
<dbReference type="Proteomes" id="UP000620124">
    <property type="component" value="Unassembled WGS sequence"/>
</dbReference>
<evidence type="ECO:0000256" key="3">
    <source>
        <dbReference type="ARBA" id="ARBA00022989"/>
    </source>
</evidence>
<evidence type="ECO:0000256" key="5">
    <source>
        <dbReference type="ARBA" id="ARBA00038039"/>
    </source>
</evidence>
<evidence type="ECO:0000256" key="1">
    <source>
        <dbReference type="ARBA" id="ARBA00004141"/>
    </source>
</evidence>
<comment type="similarity">
    <text evidence="5">Belongs to the laat-1 family.</text>
</comment>
<dbReference type="InterPro" id="IPR006603">
    <property type="entry name" value="PQ-loop_rpt"/>
</dbReference>
<gene>
    <name evidence="9" type="ORF">MVEN_02045900</name>
</gene>
<keyword evidence="10" id="KW-1185">Reference proteome</keyword>
<organism evidence="9 10">
    <name type="scientific">Mycena venus</name>
    <dbReference type="NCBI Taxonomy" id="2733690"/>
    <lineage>
        <taxon>Eukaryota</taxon>
        <taxon>Fungi</taxon>
        <taxon>Dikarya</taxon>
        <taxon>Basidiomycota</taxon>
        <taxon>Agaricomycotina</taxon>
        <taxon>Agaricomycetes</taxon>
        <taxon>Agaricomycetidae</taxon>
        <taxon>Agaricales</taxon>
        <taxon>Marasmiineae</taxon>
        <taxon>Mycenaceae</taxon>
        <taxon>Mycena</taxon>
    </lineage>
</organism>
<keyword evidence="2 8" id="KW-0812">Transmembrane</keyword>
<comment type="catalytic activity">
    <reaction evidence="6">
        <text>L-histidine(out) + L-arginine(in) = L-histidine(in) + L-arginine(out)</text>
        <dbReference type="Rhea" id="RHEA:71063"/>
        <dbReference type="ChEBI" id="CHEBI:32682"/>
        <dbReference type="ChEBI" id="CHEBI:57595"/>
    </reaction>
</comment>
<evidence type="ECO:0000256" key="4">
    <source>
        <dbReference type="ARBA" id="ARBA00023136"/>
    </source>
</evidence>
<comment type="caution">
    <text evidence="9">The sequence shown here is derived from an EMBL/GenBank/DDBJ whole genome shotgun (WGS) entry which is preliminary data.</text>
</comment>
<dbReference type="PANTHER" id="PTHR16201">
    <property type="entry name" value="SEVEN TRANSMEMBRANE PROTEIN 1-RELATED"/>
    <property type="match status" value="1"/>
</dbReference>
<feature type="compositionally biased region" description="Basic and acidic residues" evidence="7">
    <location>
        <begin position="217"/>
        <end position="229"/>
    </location>
</feature>
<dbReference type="AlphaFoldDB" id="A0A8H6XBF8"/>
<dbReference type="GO" id="GO:0034488">
    <property type="term" value="P:basic amino acid transmembrane export from vacuole"/>
    <property type="evidence" value="ECO:0007669"/>
    <property type="project" value="TreeGrafter"/>
</dbReference>
<dbReference type="PANTHER" id="PTHR16201:SF34">
    <property type="entry name" value="LYSOSOMAL AMINO ACID TRANSPORTER 1"/>
    <property type="match status" value="1"/>
</dbReference>
<evidence type="ECO:0000256" key="7">
    <source>
        <dbReference type="SAM" id="MobiDB-lite"/>
    </source>
</evidence>
<feature type="region of interest" description="Disordered" evidence="7">
    <location>
        <begin position="123"/>
        <end position="252"/>
    </location>
</feature>
<protein>
    <submittedName>
        <fullName evidence="9">Lysosomal amino acid transporter 1</fullName>
    </submittedName>
</protein>
<keyword evidence="3 8" id="KW-1133">Transmembrane helix</keyword>
<reference evidence="9" key="1">
    <citation type="submission" date="2020-05" db="EMBL/GenBank/DDBJ databases">
        <title>Mycena genomes resolve the evolution of fungal bioluminescence.</title>
        <authorList>
            <person name="Tsai I.J."/>
        </authorList>
    </citation>
    <scope>NUCLEOTIDE SEQUENCE</scope>
    <source>
        <strain evidence="9">CCC161011</strain>
    </source>
</reference>
<keyword evidence="4 8" id="KW-0472">Membrane</keyword>
<dbReference type="EMBL" id="JACAZI010000021">
    <property type="protein sequence ID" value="KAF7338208.1"/>
    <property type="molecule type" value="Genomic_DNA"/>
</dbReference>
<feature type="transmembrane region" description="Helical" evidence="8">
    <location>
        <begin position="256"/>
        <end position="275"/>
    </location>
</feature>
<evidence type="ECO:0000256" key="2">
    <source>
        <dbReference type="ARBA" id="ARBA00022692"/>
    </source>
</evidence>
<dbReference type="GO" id="GO:0015174">
    <property type="term" value="F:basic amino acid transmembrane transporter activity"/>
    <property type="evidence" value="ECO:0007669"/>
    <property type="project" value="TreeGrafter"/>
</dbReference>
<dbReference type="Pfam" id="PF04193">
    <property type="entry name" value="PQ-loop"/>
    <property type="match status" value="2"/>
</dbReference>
<evidence type="ECO:0000256" key="6">
    <source>
        <dbReference type="ARBA" id="ARBA00050768"/>
    </source>
</evidence>
<dbReference type="GO" id="GO:0000329">
    <property type="term" value="C:fungal-type vacuole membrane"/>
    <property type="evidence" value="ECO:0007669"/>
    <property type="project" value="TreeGrafter"/>
</dbReference>
<dbReference type="OrthoDB" id="8048523at2759"/>
<feature type="transmembrane region" description="Helical" evidence="8">
    <location>
        <begin position="382"/>
        <end position="401"/>
    </location>
</feature>